<dbReference type="PROSITE" id="PS51257">
    <property type="entry name" value="PROKAR_LIPOPROTEIN"/>
    <property type="match status" value="1"/>
</dbReference>
<dbReference type="PANTHER" id="PTHR41339:SF1">
    <property type="entry name" value="SECRETED PROTEIN"/>
    <property type="match status" value="1"/>
</dbReference>
<name>A0A0F9TI15_9ZZZZ</name>
<organism evidence="1">
    <name type="scientific">marine sediment metagenome</name>
    <dbReference type="NCBI Taxonomy" id="412755"/>
    <lineage>
        <taxon>unclassified sequences</taxon>
        <taxon>metagenomes</taxon>
        <taxon>ecological metagenomes</taxon>
    </lineage>
</organism>
<dbReference type="EMBL" id="LAZR01001212">
    <property type="protein sequence ID" value="KKN48641.1"/>
    <property type="molecule type" value="Genomic_DNA"/>
</dbReference>
<dbReference type="AlphaFoldDB" id="A0A0F9TI15"/>
<dbReference type="Gene3D" id="2.160.20.10">
    <property type="entry name" value="Single-stranded right-handed beta-helix, Pectin lyase-like"/>
    <property type="match status" value="1"/>
</dbReference>
<comment type="caution">
    <text evidence="1">The sequence shown here is derived from an EMBL/GenBank/DDBJ whole genome shotgun (WGS) entry which is preliminary data.</text>
</comment>
<dbReference type="SUPFAM" id="SSF51126">
    <property type="entry name" value="Pectin lyase-like"/>
    <property type="match status" value="1"/>
</dbReference>
<dbReference type="PANTHER" id="PTHR41339">
    <property type="entry name" value="LIPL48"/>
    <property type="match status" value="1"/>
</dbReference>
<gene>
    <name evidence="1" type="ORF">LCGC14_0650930</name>
</gene>
<protein>
    <submittedName>
        <fullName evidence="1">Uncharacterized protein</fullName>
    </submittedName>
</protein>
<proteinExistence type="predicted"/>
<reference evidence="1" key="1">
    <citation type="journal article" date="2015" name="Nature">
        <title>Complex archaea that bridge the gap between prokaryotes and eukaryotes.</title>
        <authorList>
            <person name="Spang A."/>
            <person name="Saw J.H."/>
            <person name="Jorgensen S.L."/>
            <person name="Zaremba-Niedzwiedzka K."/>
            <person name="Martijn J."/>
            <person name="Lind A.E."/>
            <person name="van Eijk R."/>
            <person name="Schleper C."/>
            <person name="Guy L."/>
            <person name="Ettema T.J."/>
        </authorList>
    </citation>
    <scope>NUCLEOTIDE SEQUENCE</scope>
</reference>
<dbReference type="InterPro" id="IPR011050">
    <property type="entry name" value="Pectin_lyase_fold/virulence"/>
</dbReference>
<evidence type="ECO:0000313" key="1">
    <source>
        <dbReference type="EMBL" id="KKN48641.1"/>
    </source>
</evidence>
<accession>A0A0F9TI15</accession>
<dbReference type="InterPro" id="IPR012334">
    <property type="entry name" value="Pectin_lyas_fold"/>
</dbReference>
<sequence>MGNTTKILLLIVMLAGFTACEDDSSDIIFNVTNTTNNTSGEGGNPEAGTPTVIEIGGEQTADLSLDGPGNNEEYLLTSPLIMQAGTTLSIAPGTTIKSSAGTDGYIAILQDAEIQAVGTPSQPIIMTSNDASPSAGNWGGLVLLGNATINSGATATSEVGNYTYGGTDDADSSGNIQYLRIEYTGAAINSESEFNGISFYGVGSTTTVDFVEVFEGADDGVEFFGGTVEASHVILRNAQDDSLDWTEGWRGGITDLYIETSADSDKVIEADGNEDNNEATPLSSPTITNFTAVGLGADQGAEAIRLRRGTEATIVNLVLDGYAIGFNVDDPTTIDHILNGATTVTDVTFIDITTRLESDPSTSATEATEGNLFSGISNGTGTDVTSWSNGWSTLSDPIASSAELTELGDGSADITLNAGTTYTLSGALVMQSGTTLTIPAGTEIRTAAGGTDVYIAILQGAKIDAQGTADNPIVITSNANSPAAGDWGGLVILGNATINSGSTATSEIGNLTYGGTDDADNSGILSYMLLEYTGAAINSESEFNGISFYAVGSGTTVSFIQINEGADDGVEFFGGTVSGTNIVVTNAQDDSVDWTEGWRGSLTDVYVKTSADSDKVIEADGNEDNNAATPLSSPTLTNFTAVGIGAAQGAEAIRLRRGTEAVFNNLFLQGYATGFNIDDPLTADAIVNDISNVVDVTFDDVTINFESDAATNTTTPVEGDFITGVGNGTQTDIATWGLGWTVGIN</sequence>